<keyword evidence="3" id="KW-1185">Reference proteome</keyword>
<dbReference type="InterPro" id="IPR012373">
    <property type="entry name" value="Ferrdict_sens_TM"/>
</dbReference>
<dbReference type="RefSeq" id="WP_264501427.1">
    <property type="nucleotide sequence ID" value="NZ_JAPDDS010000006.1"/>
</dbReference>
<dbReference type="Gene3D" id="2.60.120.1440">
    <property type="match status" value="1"/>
</dbReference>
<evidence type="ECO:0000259" key="1">
    <source>
        <dbReference type="Pfam" id="PF04773"/>
    </source>
</evidence>
<feature type="domain" description="FecR protein" evidence="1">
    <location>
        <begin position="155"/>
        <end position="212"/>
    </location>
</feature>
<sequence>MNLEDALRKIDEGRLNEEAASGLRDWVLDEPDALARLAAAPALLTGLPAGGSPREAQPRPFLSRGRLGALGVVLVAGLGGVLTWQALRPGAAAPPASVAAFVTVYESRAEGGFKVGQMVPRGRYDLRPEDEIAMVFSSGARVEIKGPGAFEILDERKMFMHEGLLKARVDGRLGPFQVETPEGRVIDLGTEFTVARPRNGSTEVYVNEGSVRVEAGGKDRLLFENEAATVASGEMAAEDFLKHRFDTPLDLHEIASANARASAEPSTAPPSWMDTWDLATAKPGDSTPAESGAFRLRGGIVTDGLTYQSGGYTLRTTPHAIMTGSTVGDFECLIQMRDRRDTGTESSYVSFLMRLPDPDHGIETAYAGLSFLTESRWEHFFVGDGWFKSGLCIHEGTTVPGKSREMETPLGIPLGKETVLVVLRIDRLKKVTDVWIDPPLGLAEPPANADARWQDVPKFDLLGLRSGHYVHEGGYVCIFDEFRMGSDWRTVLPLEPAK</sequence>
<name>A0ABT3FPH3_9BACT</name>
<dbReference type="EMBL" id="JAPDDS010000006">
    <property type="protein sequence ID" value="MCW1885470.1"/>
    <property type="molecule type" value="Genomic_DNA"/>
</dbReference>
<dbReference type="InterPro" id="IPR006860">
    <property type="entry name" value="FecR"/>
</dbReference>
<dbReference type="Proteomes" id="UP001207930">
    <property type="component" value="Unassembled WGS sequence"/>
</dbReference>
<evidence type="ECO:0000313" key="3">
    <source>
        <dbReference type="Proteomes" id="UP001207930"/>
    </source>
</evidence>
<organism evidence="2 3">
    <name type="scientific">Luteolibacter flavescens</name>
    <dbReference type="NCBI Taxonomy" id="1859460"/>
    <lineage>
        <taxon>Bacteria</taxon>
        <taxon>Pseudomonadati</taxon>
        <taxon>Verrucomicrobiota</taxon>
        <taxon>Verrucomicrobiia</taxon>
        <taxon>Verrucomicrobiales</taxon>
        <taxon>Verrucomicrobiaceae</taxon>
        <taxon>Luteolibacter</taxon>
    </lineage>
</organism>
<evidence type="ECO:0000313" key="2">
    <source>
        <dbReference type="EMBL" id="MCW1885470.1"/>
    </source>
</evidence>
<protein>
    <submittedName>
        <fullName evidence="2">FecR family protein</fullName>
    </submittedName>
</protein>
<dbReference type="PANTHER" id="PTHR30273:SF2">
    <property type="entry name" value="PROTEIN FECR"/>
    <property type="match status" value="1"/>
</dbReference>
<proteinExistence type="predicted"/>
<comment type="caution">
    <text evidence="2">The sequence shown here is derived from an EMBL/GenBank/DDBJ whole genome shotgun (WGS) entry which is preliminary data.</text>
</comment>
<gene>
    <name evidence="2" type="ORF">OKA04_12085</name>
</gene>
<dbReference type="PANTHER" id="PTHR30273">
    <property type="entry name" value="PERIPLASMIC SIGNAL SENSOR AND SIGMA FACTOR ACTIVATOR FECR-RELATED"/>
    <property type="match status" value="1"/>
</dbReference>
<reference evidence="2 3" key="1">
    <citation type="submission" date="2022-10" db="EMBL/GenBank/DDBJ databases">
        <title>Luteolibacter flavescens strain MCCC 1K03193, whole genome shotgun sequencing project.</title>
        <authorList>
            <person name="Zhao G."/>
            <person name="Shen L."/>
        </authorList>
    </citation>
    <scope>NUCLEOTIDE SEQUENCE [LARGE SCALE GENOMIC DNA]</scope>
    <source>
        <strain evidence="2 3">MCCC 1K03193</strain>
    </source>
</reference>
<dbReference type="Pfam" id="PF04773">
    <property type="entry name" value="FecR"/>
    <property type="match status" value="1"/>
</dbReference>
<accession>A0ABT3FPH3</accession>